<reference evidence="1 2" key="1">
    <citation type="submission" date="2019-07" db="EMBL/GenBank/DDBJ databases">
        <title>WGS assembly of Gossypium tomentosum.</title>
        <authorList>
            <person name="Chen Z.J."/>
            <person name="Sreedasyam A."/>
            <person name="Ando A."/>
            <person name="Song Q."/>
            <person name="De L."/>
            <person name="Hulse-Kemp A."/>
            <person name="Ding M."/>
            <person name="Ye W."/>
            <person name="Kirkbride R."/>
            <person name="Jenkins J."/>
            <person name="Plott C."/>
            <person name="Lovell J."/>
            <person name="Lin Y.-M."/>
            <person name="Vaughn R."/>
            <person name="Liu B."/>
            <person name="Li W."/>
            <person name="Simpson S."/>
            <person name="Scheffler B."/>
            <person name="Saski C."/>
            <person name="Grover C."/>
            <person name="Hu G."/>
            <person name="Conover J."/>
            <person name="Carlson J."/>
            <person name="Shu S."/>
            <person name="Boston L."/>
            <person name="Williams M."/>
            <person name="Peterson D."/>
            <person name="Mcgee K."/>
            <person name="Jones D."/>
            <person name="Wendel J."/>
            <person name="Stelly D."/>
            <person name="Grimwood J."/>
            <person name="Schmutz J."/>
        </authorList>
    </citation>
    <scope>NUCLEOTIDE SEQUENCE [LARGE SCALE GENOMIC DNA]</scope>
    <source>
        <strain evidence="1">7179.01</strain>
    </source>
</reference>
<sequence>MAAVSFYDQPAFVLSRGRQDEPGKFKYYTYMNQADRRSILFTVNHGYSLSYIEKQRKKTMGLRSSFNDIVISVFPPTCM</sequence>
<name>A0A5D2LVP8_GOSTO</name>
<keyword evidence="2" id="KW-1185">Reference proteome</keyword>
<dbReference type="AlphaFoldDB" id="A0A5D2LVP8"/>
<gene>
    <name evidence="1" type="ORF">ES332_D02G110600v1</name>
</gene>
<dbReference type="EMBL" id="CM017624">
    <property type="protein sequence ID" value="TYH83129.1"/>
    <property type="molecule type" value="Genomic_DNA"/>
</dbReference>
<evidence type="ECO:0000313" key="1">
    <source>
        <dbReference type="EMBL" id="TYH83129.1"/>
    </source>
</evidence>
<proteinExistence type="predicted"/>
<protein>
    <submittedName>
        <fullName evidence="1">Uncharacterized protein</fullName>
    </submittedName>
</protein>
<organism evidence="1 2">
    <name type="scientific">Gossypium tomentosum</name>
    <name type="common">Hawaiian cotton</name>
    <name type="synonym">Gossypium sandvicense</name>
    <dbReference type="NCBI Taxonomy" id="34277"/>
    <lineage>
        <taxon>Eukaryota</taxon>
        <taxon>Viridiplantae</taxon>
        <taxon>Streptophyta</taxon>
        <taxon>Embryophyta</taxon>
        <taxon>Tracheophyta</taxon>
        <taxon>Spermatophyta</taxon>
        <taxon>Magnoliopsida</taxon>
        <taxon>eudicotyledons</taxon>
        <taxon>Gunneridae</taxon>
        <taxon>Pentapetalae</taxon>
        <taxon>rosids</taxon>
        <taxon>malvids</taxon>
        <taxon>Malvales</taxon>
        <taxon>Malvaceae</taxon>
        <taxon>Malvoideae</taxon>
        <taxon>Gossypium</taxon>
    </lineage>
</organism>
<accession>A0A5D2LVP8</accession>
<evidence type="ECO:0000313" key="2">
    <source>
        <dbReference type="Proteomes" id="UP000322667"/>
    </source>
</evidence>
<dbReference type="Proteomes" id="UP000322667">
    <property type="component" value="Chromosome D02"/>
</dbReference>